<dbReference type="Proteomes" id="UP000594263">
    <property type="component" value="Unplaced"/>
</dbReference>
<feature type="region of interest" description="Disordered" evidence="1">
    <location>
        <begin position="1"/>
        <end position="21"/>
    </location>
</feature>
<name>A0A7N0V107_KALFE</name>
<evidence type="ECO:0000313" key="3">
    <source>
        <dbReference type="Proteomes" id="UP000594263"/>
    </source>
</evidence>
<keyword evidence="3" id="KW-1185">Reference proteome</keyword>
<reference evidence="2" key="1">
    <citation type="submission" date="2021-01" db="UniProtKB">
        <authorList>
            <consortium name="EnsemblPlants"/>
        </authorList>
    </citation>
    <scope>IDENTIFICATION</scope>
</reference>
<feature type="region of interest" description="Disordered" evidence="1">
    <location>
        <begin position="63"/>
        <end position="223"/>
    </location>
</feature>
<protein>
    <submittedName>
        <fullName evidence="2">Uncharacterized protein</fullName>
    </submittedName>
</protein>
<organism evidence="2 3">
    <name type="scientific">Kalanchoe fedtschenkoi</name>
    <name type="common">Lavender scallops</name>
    <name type="synonym">South American air plant</name>
    <dbReference type="NCBI Taxonomy" id="63787"/>
    <lineage>
        <taxon>Eukaryota</taxon>
        <taxon>Viridiplantae</taxon>
        <taxon>Streptophyta</taxon>
        <taxon>Embryophyta</taxon>
        <taxon>Tracheophyta</taxon>
        <taxon>Spermatophyta</taxon>
        <taxon>Magnoliopsida</taxon>
        <taxon>eudicotyledons</taxon>
        <taxon>Gunneridae</taxon>
        <taxon>Pentapetalae</taxon>
        <taxon>Saxifragales</taxon>
        <taxon>Crassulaceae</taxon>
        <taxon>Kalanchoe</taxon>
    </lineage>
</organism>
<evidence type="ECO:0000313" key="2">
    <source>
        <dbReference type="EnsemblPlants" id="Kaladp0095s0175.1.v1.1.CDS.1"/>
    </source>
</evidence>
<evidence type="ECO:0000256" key="1">
    <source>
        <dbReference type="SAM" id="MobiDB-lite"/>
    </source>
</evidence>
<accession>A0A7N0V107</accession>
<dbReference type="PANTHER" id="PTHR34120:SF2">
    <property type="entry name" value="OS01G0860900 PROTEIN"/>
    <property type="match status" value="1"/>
</dbReference>
<sequence length="328" mass="35775">MPPPDSQTLAGTAAVTTSNPKITCETLHNDDHVEEHPDFPPESFWLSKDAELDWFDRNAFLDRKDSAKGPNPNQNHSSNISSSNPSSQRFSVTKKSKSSILGLPKPQQKPCLVDARHRRNQTNSRLFPKRGVESSSAAQPMAEPSSPKVSCMGRVRSRRDRNRRLKNRQRSLKSTSEKPMAKPRKKKGLWKNIRSIFTGSGHKPDAKPDTETNTNTNTSRATGHVLSRDGSAAVNAPGLGGMARFSSGRKSDGWVGDVVEIRSGQLEGSLARFSSGRRSDGWIGDVAEIKSEPLDGSSGALRKRRDGVGPLQEVNCGRDWGTVGPASV</sequence>
<dbReference type="EnsemblPlants" id="Kaladp0095s0175.1.v1.1">
    <property type="protein sequence ID" value="Kaladp0095s0175.1.v1.1.CDS.1"/>
    <property type="gene ID" value="Kaladp0095s0175.v1.1"/>
</dbReference>
<dbReference type="OMA" id="CETLIDD"/>
<feature type="compositionally biased region" description="Low complexity" evidence="1">
    <location>
        <begin position="70"/>
        <end position="87"/>
    </location>
</feature>
<dbReference type="Gramene" id="Kaladp0095s0175.1.v1.1">
    <property type="protein sequence ID" value="Kaladp0095s0175.1.v1.1.CDS.1"/>
    <property type="gene ID" value="Kaladp0095s0175.v1.1"/>
</dbReference>
<dbReference type="PANTHER" id="PTHR34120">
    <property type="entry name" value="EXPRESSED PROTEIN"/>
    <property type="match status" value="1"/>
</dbReference>
<proteinExistence type="predicted"/>
<feature type="compositionally biased region" description="Polar residues" evidence="1">
    <location>
        <begin position="211"/>
        <end position="221"/>
    </location>
</feature>
<dbReference type="AlphaFoldDB" id="A0A7N0V107"/>
<feature type="compositionally biased region" description="Basic residues" evidence="1">
    <location>
        <begin position="155"/>
        <end position="171"/>
    </location>
</feature>